<dbReference type="RefSeq" id="WP_090247648.1">
    <property type="nucleotide sequence ID" value="NZ_FPAS01000002.1"/>
</dbReference>
<dbReference type="AlphaFoldDB" id="A0A1I6ZIT6"/>
<dbReference type="OrthoDB" id="9810103at2"/>
<keyword evidence="1" id="KW-0472">Membrane</keyword>
<gene>
    <name evidence="2" type="ORF">SAMN05216474_1395</name>
</gene>
<keyword evidence="1" id="KW-1133">Transmembrane helix</keyword>
<accession>A0A1I6ZIT6</accession>
<organism evidence="2 3">
    <name type="scientific">Lishizhenia tianjinensis</name>
    <dbReference type="NCBI Taxonomy" id="477690"/>
    <lineage>
        <taxon>Bacteria</taxon>
        <taxon>Pseudomonadati</taxon>
        <taxon>Bacteroidota</taxon>
        <taxon>Flavobacteriia</taxon>
        <taxon>Flavobacteriales</taxon>
        <taxon>Crocinitomicaceae</taxon>
        <taxon>Lishizhenia</taxon>
    </lineage>
</organism>
<protein>
    <submittedName>
        <fullName evidence="2">Biopolymer transport protein ExbD/TolR</fullName>
    </submittedName>
</protein>
<dbReference type="Proteomes" id="UP000236454">
    <property type="component" value="Unassembled WGS sequence"/>
</dbReference>
<proteinExistence type="predicted"/>
<feature type="transmembrane region" description="Helical" evidence="1">
    <location>
        <begin position="12"/>
        <end position="34"/>
    </location>
</feature>
<dbReference type="STRING" id="477690.SAMN05216474_1395"/>
<keyword evidence="3" id="KW-1185">Reference proteome</keyword>
<keyword evidence="1" id="KW-0812">Transmembrane</keyword>
<dbReference type="EMBL" id="FPAS01000002">
    <property type="protein sequence ID" value="SFT62571.1"/>
    <property type="molecule type" value="Genomic_DNA"/>
</dbReference>
<evidence type="ECO:0000313" key="2">
    <source>
        <dbReference type="EMBL" id="SFT62571.1"/>
    </source>
</evidence>
<reference evidence="2 3" key="1">
    <citation type="submission" date="2016-10" db="EMBL/GenBank/DDBJ databases">
        <authorList>
            <person name="de Groot N.N."/>
        </authorList>
    </citation>
    <scope>NUCLEOTIDE SEQUENCE [LARGE SCALE GENOMIC DNA]</scope>
    <source>
        <strain evidence="2 3">CGMCC 1.7005</strain>
    </source>
</reference>
<evidence type="ECO:0000256" key="1">
    <source>
        <dbReference type="SAM" id="Phobius"/>
    </source>
</evidence>
<evidence type="ECO:0000313" key="3">
    <source>
        <dbReference type="Proteomes" id="UP000236454"/>
    </source>
</evidence>
<sequence length="170" mass="18900">MSKFKKNEGKSAPAINTSSLPDIVFMLLFFFMVATTTKDIDPMVRINNATGVGLTDLTPYKQRSEVDFVYLGKPIVGDASKFDKGVAVQYDGILGNIDKIDEWKSDKYTQKPKGFATPKEKVVTCFKVDEQVPVGILFDAKKELQNADFNTIAYHAAERGNNKGYSIDNN</sequence>
<name>A0A1I6ZIT6_9FLAO</name>